<name>A0A226QTN3_9BACL</name>
<dbReference type="AlphaFoldDB" id="A0A226QTN3"/>
<evidence type="ECO:0000256" key="2">
    <source>
        <dbReference type="SAM" id="MobiDB-lite"/>
    </source>
</evidence>
<comment type="caution">
    <text evidence="3">The sequence shown here is derived from an EMBL/GenBank/DDBJ whole genome shotgun (WGS) entry which is preliminary data.</text>
</comment>
<feature type="region of interest" description="Disordered" evidence="2">
    <location>
        <begin position="434"/>
        <end position="463"/>
    </location>
</feature>
<reference evidence="3 4" key="1">
    <citation type="submission" date="2017-04" db="EMBL/GenBank/DDBJ databases">
        <title>The genome sequence of Parageobacillus galactosidasius DSM 18751.</title>
        <authorList>
            <person name="Ramaloko W.T."/>
            <person name="Koen N."/>
            <person name="Polliack S."/>
            <person name="Aliyu H."/>
            <person name="Lebre P."/>
            <person name="Mohr T."/>
            <person name="Oswald F."/>
            <person name="Zwick M."/>
            <person name="Neumann A."/>
            <person name="Syldatk C."/>
            <person name="Cowan D."/>
            <person name="De Maayer P."/>
        </authorList>
    </citation>
    <scope>NUCLEOTIDE SEQUENCE [LARGE SCALE GENOMIC DNA]</scope>
    <source>
        <strain evidence="3 4">DSM 18751</strain>
    </source>
</reference>
<dbReference type="Gene3D" id="1.20.5.340">
    <property type="match status" value="1"/>
</dbReference>
<feature type="coiled-coil region" evidence="1">
    <location>
        <begin position="325"/>
        <end position="380"/>
    </location>
</feature>
<dbReference type="Proteomes" id="UP000198394">
    <property type="component" value="Unassembled WGS sequence"/>
</dbReference>
<keyword evidence="4" id="KW-1185">Reference proteome</keyword>
<feature type="region of interest" description="Disordered" evidence="2">
    <location>
        <begin position="258"/>
        <end position="319"/>
    </location>
</feature>
<organism evidence="3 4">
    <name type="scientific">Parageobacillus galactosidasius</name>
    <dbReference type="NCBI Taxonomy" id="883812"/>
    <lineage>
        <taxon>Bacteria</taxon>
        <taxon>Bacillati</taxon>
        <taxon>Bacillota</taxon>
        <taxon>Bacilli</taxon>
        <taxon>Bacillales</taxon>
        <taxon>Anoxybacillaceae</taxon>
        <taxon>Parageobacillus</taxon>
    </lineage>
</organism>
<proteinExistence type="predicted"/>
<keyword evidence="1" id="KW-0175">Coiled coil</keyword>
<dbReference type="RefSeq" id="WP_089097223.1">
    <property type="nucleotide sequence ID" value="NZ_NDYL01000001.1"/>
</dbReference>
<feature type="compositionally biased region" description="Polar residues" evidence="2">
    <location>
        <begin position="273"/>
        <end position="300"/>
    </location>
</feature>
<sequence length="482" mass="54133">MKYTLKEHLAKKLIPKDAIEERVNTVAKISQENVKILNESAKGKKRKLIVTMEAIHVGRTKNYTYYTEEGLKAGLSSWTHPYNKPVLTHHNEYNGEPIGRILKAEYSEKTLSGKPGLIFTCEITDPDAIEKVLDGRYQTVSIGASTDKVICNICGTDRTQEWCDHWPGEKYEDQTCHFIIGTTYGREVSYVNTPADENAGNRTVEIVTDDGDTQESVHVQVYQMAEGLYQNAQDPEVNLYEHLNEDVKKLLDAMSNVKEESGKRMDGKENKTTENVNANNPEQTPNQGVPVQENQQGVQDNSNNTPENSPTPVQENKTVSGVADLEEANKRISELESKVSEMQATITKLVMEKVKLESRVSELESENNTLVSENARLVSEVHRALAEKVVDLKLSLRKSDVIGVTREEAIEAHVARTKESLTDTYNDLLAEAKQMRPEPGSVKNPGYAPEDNQTNESFQEEKMTAKEAVETMISMFSPKKRR</sequence>
<evidence type="ECO:0000256" key="1">
    <source>
        <dbReference type="SAM" id="Coils"/>
    </source>
</evidence>
<gene>
    <name evidence="3" type="ORF">B9L23_07860</name>
</gene>
<evidence type="ECO:0000313" key="3">
    <source>
        <dbReference type="EMBL" id="OXB94769.1"/>
    </source>
</evidence>
<evidence type="ECO:0000313" key="4">
    <source>
        <dbReference type="Proteomes" id="UP000198394"/>
    </source>
</evidence>
<feature type="compositionally biased region" description="Low complexity" evidence="2">
    <location>
        <begin position="301"/>
        <end position="312"/>
    </location>
</feature>
<feature type="compositionally biased region" description="Basic and acidic residues" evidence="2">
    <location>
        <begin position="258"/>
        <end position="272"/>
    </location>
</feature>
<protein>
    <submittedName>
        <fullName evidence="3">Uncharacterized protein</fullName>
    </submittedName>
</protein>
<dbReference type="EMBL" id="NDYL01000001">
    <property type="protein sequence ID" value="OXB94769.1"/>
    <property type="molecule type" value="Genomic_DNA"/>
</dbReference>
<accession>A0A226QTN3</accession>